<reference evidence="1" key="1">
    <citation type="journal article" date="2021" name="Genome Biol. Evol.">
        <title>The assembled and annotated genome of the fairy-ring fungus Marasmius oreades.</title>
        <authorList>
            <person name="Hiltunen M."/>
            <person name="Ament-Velasquez S.L."/>
            <person name="Johannesson H."/>
        </authorList>
    </citation>
    <scope>NUCLEOTIDE SEQUENCE</scope>
    <source>
        <strain evidence="1">03SP1</strain>
    </source>
</reference>
<proteinExistence type="predicted"/>
<evidence type="ECO:0000313" key="2">
    <source>
        <dbReference type="Proteomes" id="UP001049176"/>
    </source>
</evidence>
<dbReference type="GeneID" id="66078454"/>
<keyword evidence="2" id="KW-1185">Reference proteome</keyword>
<dbReference type="RefSeq" id="XP_043009561.1">
    <property type="nucleotide sequence ID" value="XM_043154270.1"/>
</dbReference>
<evidence type="ECO:0000313" key="1">
    <source>
        <dbReference type="EMBL" id="KAG7093091.1"/>
    </source>
</evidence>
<comment type="caution">
    <text evidence="1">The sequence shown here is derived from an EMBL/GenBank/DDBJ whole genome shotgun (WGS) entry which is preliminary data.</text>
</comment>
<dbReference type="KEGG" id="more:E1B28_009378"/>
<accession>A0A9P7UU94</accession>
<gene>
    <name evidence="1" type="ORF">E1B28_009378</name>
</gene>
<dbReference type="OrthoDB" id="2161780at2759"/>
<dbReference type="AlphaFoldDB" id="A0A9P7UU94"/>
<sequence>MASGIPPGVISLLTVQTQILRLSGLKYFPLSVESAIDVNRSSLRPILSMPPHSGARPIELTSYWRNSAMDESGFVARVSCKRLAPTRYENSNFMREPGSDLPTHAFACNFHRHGRLNTDVVVANFLNRRVAKRLSVPSTADPTNEIPAIILSSRFFQGEYGEALARVWASKEMKHVSALVWGAETGYLSSMTEWFRSIIGEVIKTCLL</sequence>
<organism evidence="1 2">
    <name type="scientific">Marasmius oreades</name>
    <name type="common">fairy-ring Marasmius</name>
    <dbReference type="NCBI Taxonomy" id="181124"/>
    <lineage>
        <taxon>Eukaryota</taxon>
        <taxon>Fungi</taxon>
        <taxon>Dikarya</taxon>
        <taxon>Basidiomycota</taxon>
        <taxon>Agaricomycotina</taxon>
        <taxon>Agaricomycetes</taxon>
        <taxon>Agaricomycetidae</taxon>
        <taxon>Agaricales</taxon>
        <taxon>Marasmiineae</taxon>
        <taxon>Marasmiaceae</taxon>
        <taxon>Marasmius</taxon>
    </lineage>
</organism>
<protein>
    <submittedName>
        <fullName evidence="1">Uncharacterized protein</fullName>
    </submittedName>
</protein>
<dbReference type="EMBL" id="CM032185">
    <property type="protein sequence ID" value="KAG7093091.1"/>
    <property type="molecule type" value="Genomic_DNA"/>
</dbReference>
<dbReference type="Proteomes" id="UP001049176">
    <property type="component" value="Chromosome 5"/>
</dbReference>
<name>A0A9P7UU94_9AGAR</name>